<dbReference type="EMBL" id="JAERRK010000028">
    <property type="protein sequence ID" value="MBL1087099.1"/>
    <property type="molecule type" value="Genomic_DNA"/>
</dbReference>
<comment type="similarity">
    <text evidence="6">Belongs to the LpqB lipoprotein family.</text>
</comment>
<feature type="domain" description="GerMN" evidence="7">
    <location>
        <begin position="224"/>
        <end position="319"/>
    </location>
</feature>
<dbReference type="Gene3D" id="2.120.10.30">
    <property type="entry name" value="TolB, C-terminal domain"/>
    <property type="match status" value="1"/>
</dbReference>
<dbReference type="PROSITE" id="PS51257">
    <property type="entry name" value="PROKAR_LIPOPROTEIN"/>
    <property type="match status" value="1"/>
</dbReference>
<sequence length="610" mass="64148">MAADRTGGARRRPGRGAACTALGVVLLAGCASMPDNGDLRDVESTPRQETGVRVFAMPPADGAGPGEIMQGFLEALTSDDPEYDTARKYLSPDAANAWRPERSTTVLVNGPSLETDCRPGGREETNSVTCVLAGTKVATVDDQQAYQPAAGPYRKKLHLTKNPKSGQWRIDGLPDGVVMGKSDFQRNYTSVDKYYFASNTAVGAGGEPVTVADPVVVRSKVDAMTQMVRSLLTGPTTWLEPVVRSSFPTGTALQKDVSGLAPDDQNKVTVPLNLKASRVAASKCTEMATQVLFTLRNLAPTLQSVELQGAGGDRLCELTGERAESAAWHGSAKRPEYLYFLDGKHRVVRMPTGSTGTGAVPVPGPLGETGKVLQSVAVSRDERTAAGVADQGRSLYVASLASGGSLGDAVVTSAGTKPADRLTTPSWDARGDLWVADRDPHRARVFVLEQGVADPEQVAVPDLSGQIKDARVAADGARIALVVEKDGKQSLLIGRIQRDDGTGQGISVDGLRPAAPDLEEVSAISWAGDSRLLVVGQEQGGVQQMRYVQVDGSTLDAPAPGALTGVKAVAASEDERVPLVAYSEDGIVRLPSGAQWQKIDKDGTAPVYPG</sequence>
<evidence type="ECO:0000313" key="9">
    <source>
        <dbReference type="Proteomes" id="UP000661858"/>
    </source>
</evidence>
<dbReference type="SUPFAM" id="SSF75011">
    <property type="entry name" value="3-carboxy-cis,cis-mucoante lactonizing enzyme"/>
    <property type="match status" value="1"/>
</dbReference>
<keyword evidence="5 6" id="KW-0449">Lipoprotein</keyword>
<evidence type="ECO:0000256" key="1">
    <source>
        <dbReference type="ARBA" id="ARBA00022475"/>
    </source>
</evidence>
<keyword evidence="4 6" id="KW-0564">Palmitate</keyword>
<keyword evidence="2 6" id="KW-0732">Signal</keyword>
<comment type="subcellular location">
    <subcellularLocation>
        <location evidence="6">Cell membrane</location>
        <topology evidence="6">Lipid-anchor</topology>
    </subcellularLocation>
</comment>
<dbReference type="Proteomes" id="UP000661858">
    <property type="component" value="Unassembled WGS sequence"/>
</dbReference>
<dbReference type="GO" id="GO:0005886">
    <property type="term" value="C:plasma membrane"/>
    <property type="evidence" value="ECO:0007669"/>
    <property type="project" value="UniProtKB-SubCell"/>
</dbReference>
<dbReference type="Pfam" id="PF10646">
    <property type="entry name" value="Germane"/>
    <property type="match status" value="1"/>
</dbReference>
<reference evidence="8" key="1">
    <citation type="submission" date="2021-01" db="EMBL/GenBank/DDBJ databases">
        <title>WGS of actinomycetes isolated from Thailand.</title>
        <authorList>
            <person name="Thawai C."/>
        </authorList>
    </citation>
    <scope>NUCLEOTIDE SEQUENCE</scope>
    <source>
        <strain evidence="8">RCU-197</strain>
    </source>
</reference>
<dbReference type="InterPro" id="IPR023959">
    <property type="entry name" value="LpqB"/>
</dbReference>
<keyword evidence="9" id="KW-1185">Reference proteome</keyword>
<dbReference type="SMART" id="SM00909">
    <property type="entry name" value="Germane"/>
    <property type="match status" value="1"/>
</dbReference>
<evidence type="ECO:0000256" key="6">
    <source>
        <dbReference type="HAMAP-Rule" id="MF_01373"/>
    </source>
</evidence>
<keyword evidence="1 6" id="KW-1003">Cell membrane</keyword>
<dbReference type="AlphaFoldDB" id="A0A937JPR0"/>
<evidence type="ECO:0000313" key="8">
    <source>
        <dbReference type="EMBL" id="MBL1087099.1"/>
    </source>
</evidence>
<comment type="caution">
    <text evidence="8">The sequence shown here is derived from an EMBL/GenBank/DDBJ whole genome shotgun (WGS) entry which is preliminary data.</text>
</comment>
<proteinExistence type="inferred from homology"/>
<organism evidence="8 9">
    <name type="scientific">Streptomyces actinomycinicus</name>
    <dbReference type="NCBI Taxonomy" id="1695166"/>
    <lineage>
        <taxon>Bacteria</taxon>
        <taxon>Bacillati</taxon>
        <taxon>Actinomycetota</taxon>
        <taxon>Actinomycetes</taxon>
        <taxon>Kitasatosporales</taxon>
        <taxon>Streptomycetaceae</taxon>
        <taxon>Streptomyces</taxon>
    </lineage>
</organism>
<accession>A0A937JPR0</accession>
<dbReference type="Pfam" id="PF25976">
    <property type="entry name" value="LpqB_N"/>
    <property type="match status" value="1"/>
</dbReference>
<dbReference type="InterPro" id="IPR059026">
    <property type="entry name" value="LpqB_N"/>
</dbReference>
<evidence type="ECO:0000256" key="4">
    <source>
        <dbReference type="ARBA" id="ARBA00023139"/>
    </source>
</evidence>
<dbReference type="RefSeq" id="WP_201843650.1">
    <property type="nucleotide sequence ID" value="NZ_JAERRK010000028.1"/>
</dbReference>
<gene>
    <name evidence="6" type="primary">lpqB</name>
    <name evidence="8" type="ORF">JK359_34910</name>
</gene>
<keyword evidence="3 6" id="KW-0472">Membrane</keyword>
<dbReference type="Pfam" id="PF10647">
    <property type="entry name" value="Gmad1"/>
    <property type="match status" value="1"/>
</dbReference>
<evidence type="ECO:0000256" key="2">
    <source>
        <dbReference type="ARBA" id="ARBA00022729"/>
    </source>
</evidence>
<name>A0A937JPR0_9ACTN</name>
<evidence type="ECO:0000256" key="5">
    <source>
        <dbReference type="ARBA" id="ARBA00023288"/>
    </source>
</evidence>
<evidence type="ECO:0000256" key="3">
    <source>
        <dbReference type="ARBA" id="ARBA00023136"/>
    </source>
</evidence>
<dbReference type="HAMAP" id="MF_01373">
    <property type="entry name" value="LpqB_lipoprot"/>
    <property type="match status" value="1"/>
</dbReference>
<dbReference type="InterPro" id="IPR011042">
    <property type="entry name" value="6-blade_b-propeller_TolB-like"/>
</dbReference>
<protein>
    <recommendedName>
        <fullName evidence="6">Lipoprotein LpqB</fullName>
    </recommendedName>
</protein>
<dbReference type="InterPro" id="IPR018910">
    <property type="entry name" value="LpqB_C"/>
</dbReference>
<evidence type="ECO:0000259" key="7">
    <source>
        <dbReference type="SMART" id="SM00909"/>
    </source>
</evidence>
<dbReference type="InterPro" id="IPR019606">
    <property type="entry name" value="GerMN"/>
</dbReference>